<gene>
    <name evidence="1" type="ORF">BST85_05255</name>
</gene>
<keyword evidence="2" id="KW-1185">Reference proteome</keyword>
<evidence type="ECO:0000313" key="2">
    <source>
        <dbReference type="Proteomes" id="UP000239800"/>
    </source>
</evidence>
<dbReference type="EMBL" id="MQUB01000001">
    <property type="protein sequence ID" value="PQB04370.1"/>
    <property type="molecule type" value="Genomic_DNA"/>
</dbReference>
<dbReference type="Proteomes" id="UP000239800">
    <property type="component" value="Unassembled WGS sequence"/>
</dbReference>
<dbReference type="AlphaFoldDB" id="A0A2S7KP39"/>
<comment type="caution">
    <text evidence="1">The sequence shown here is derived from an EMBL/GenBank/DDBJ whole genome shotgun (WGS) entry which is preliminary data.</text>
</comment>
<accession>A0A2S7KP39</accession>
<evidence type="ECO:0000313" key="1">
    <source>
        <dbReference type="EMBL" id="PQB04370.1"/>
    </source>
</evidence>
<proteinExistence type="predicted"/>
<protein>
    <submittedName>
        <fullName evidence="1">Uncharacterized protein</fullName>
    </submittedName>
</protein>
<name>A0A2S7KP39_9FLAO</name>
<organism evidence="1 2">
    <name type="scientific">Aureitalea marina</name>
    <dbReference type="NCBI Taxonomy" id="930804"/>
    <lineage>
        <taxon>Bacteria</taxon>
        <taxon>Pseudomonadati</taxon>
        <taxon>Bacteroidota</taxon>
        <taxon>Flavobacteriia</taxon>
        <taxon>Flavobacteriales</taxon>
        <taxon>Flavobacteriaceae</taxon>
        <taxon>Aureitalea</taxon>
    </lineage>
</organism>
<reference evidence="1 2" key="1">
    <citation type="submission" date="2016-11" db="EMBL/GenBank/DDBJ databases">
        <title>Trade-off between light-utilization and light-protection in marine flavobacteria.</title>
        <authorList>
            <person name="Kumagai Y."/>
        </authorList>
    </citation>
    <scope>NUCLEOTIDE SEQUENCE [LARGE SCALE GENOMIC DNA]</scope>
    <source>
        <strain evidence="1 2">NBRC 107741</strain>
    </source>
</reference>
<sequence length="80" mass="9255">MPPVVDEISNIAAPDNVVVPIPTWAEARFEIRFTARKIMRTILRIAFRFSGSILKVVTSYIKSGQFWEILLTEKEYRLTI</sequence>